<proteinExistence type="predicted"/>
<sequence>MQVERLASASSGARVSNAYLTYPEVWNNWAKVQLIPDTHIPCEECGKINCFGMGLRSIS</sequence>
<dbReference type="EMBL" id="BMQL01000135">
    <property type="protein sequence ID" value="GGR41927.1"/>
    <property type="molecule type" value="Genomic_DNA"/>
</dbReference>
<comment type="caution">
    <text evidence="1">The sequence shown here is derived from an EMBL/GenBank/DDBJ whole genome shotgun (WGS) entry which is preliminary data.</text>
</comment>
<evidence type="ECO:0000313" key="2">
    <source>
        <dbReference type="Proteomes" id="UP000603865"/>
    </source>
</evidence>
<gene>
    <name evidence="1" type="ORF">GCM10008957_56970</name>
</gene>
<reference evidence="1" key="1">
    <citation type="journal article" date="2014" name="Int. J. Syst. Evol. Microbiol.">
        <title>Complete genome sequence of Corynebacterium casei LMG S-19264T (=DSM 44701T), isolated from a smear-ripened cheese.</title>
        <authorList>
            <consortium name="US DOE Joint Genome Institute (JGI-PGF)"/>
            <person name="Walter F."/>
            <person name="Albersmeier A."/>
            <person name="Kalinowski J."/>
            <person name="Ruckert C."/>
        </authorList>
    </citation>
    <scope>NUCLEOTIDE SEQUENCE</scope>
    <source>
        <strain evidence="1">JCM 31311</strain>
    </source>
</reference>
<dbReference type="AlphaFoldDB" id="A0A918KXQ1"/>
<accession>A0A918KXQ1</accession>
<reference evidence="1" key="2">
    <citation type="submission" date="2020-09" db="EMBL/GenBank/DDBJ databases">
        <authorList>
            <person name="Sun Q."/>
            <person name="Ohkuma M."/>
        </authorList>
    </citation>
    <scope>NUCLEOTIDE SEQUENCE</scope>
    <source>
        <strain evidence="1">JCM 31311</strain>
    </source>
</reference>
<organism evidence="1 2">
    <name type="scientific">Deinococcus ruber</name>
    <dbReference type="NCBI Taxonomy" id="1848197"/>
    <lineage>
        <taxon>Bacteria</taxon>
        <taxon>Thermotogati</taxon>
        <taxon>Deinococcota</taxon>
        <taxon>Deinococci</taxon>
        <taxon>Deinococcales</taxon>
        <taxon>Deinococcaceae</taxon>
        <taxon>Deinococcus</taxon>
    </lineage>
</organism>
<keyword evidence="2" id="KW-1185">Reference proteome</keyword>
<dbReference type="Proteomes" id="UP000603865">
    <property type="component" value="Unassembled WGS sequence"/>
</dbReference>
<name>A0A918KXQ1_9DEIO</name>
<protein>
    <submittedName>
        <fullName evidence="1">Uncharacterized protein</fullName>
    </submittedName>
</protein>
<evidence type="ECO:0000313" key="1">
    <source>
        <dbReference type="EMBL" id="GGR41927.1"/>
    </source>
</evidence>